<keyword evidence="5 14" id="KW-0808">Transferase</keyword>
<accession>A0A2V0NJM7</accession>
<name>A0A2V0NJM7_9CHLO</name>
<evidence type="ECO:0000256" key="12">
    <source>
        <dbReference type="ARBA" id="ARBA00039024"/>
    </source>
</evidence>
<organism evidence="14 15">
    <name type="scientific">Raphidocelis subcapitata</name>
    <dbReference type="NCBI Taxonomy" id="307507"/>
    <lineage>
        <taxon>Eukaryota</taxon>
        <taxon>Viridiplantae</taxon>
        <taxon>Chlorophyta</taxon>
        <taxon>core chlorophytes</taxon>
        <taxon>Chlorophyceae</taxon>
        <taxon>CS clade</taxon>
        <taxon>Sphaeropleales</taxon>
        <taxon>Selenastraceae</taxon>
        <taxon>Raphidocelis</taxon>
    </lineage>
</organism>
<keyword evidence="15" id="KW-1185">Reference proteome</keyword>
<evidence type="ECO:0000313" key="14">
    <source>
        <dbReference type="EMBL" id="GBF87438.1"/>
    </source>
</evidence>
<keyword evidence="7" id="KW-0418">Kinase</keyword>
<evidence type="ECO:0000256" key="9">
    <source>
        <dbReference type="ARBA" id="ARBA00022989"/>
    </source>
</evidence>
<dbReference type="PANTHER" id="PTHR32523:SF8">
    <property type="entry name" value="DOLICHOL KINASE"/>
    <property type="match status" value="1"/>
</dbReference>
<comment type="subcellular location">
    <subcellularLocation>
        <location evidence="1">Plastid</location>
        <location evidence="1">Chloroplast membrane</location>
        <topology evidence="1">Multi-pass membrane protein</topology>
    </subcellularLocation>
</comment>
<evidence type="ECO:0000256" key="2">
    <source>
        <dbReference type="ARBA" id="ARBA00010794"/>
    </source>
</evidence>
<dbReference type="PANTHER" id="PTHR32523">
    <property type="entry name" value="PHYTOL KINASE 1, CHLOROPLASTIC"/>
    <property type="match status" value="1"/>
</dbReference>
<reference evidence="14 15" key="1">
    <citation type="journal article" date="2018" name="Sci. Rep.">
        <title>Raphidocelis subcapitata (=Pseudokirchneriella subcapitata) provides an insight into genome evolution and environmental adaptations in the Sphaeropleales.</title>
        <authorList>
            <person name="Suzuki S."/>
            <person name="Yamaguchi H."/>
            <person name="Nakajima N."/>
            <person name="Kawachi M."/>
        </authorList>
    </citation>
    <scope>NUCLEOTIDE SEQUENCE [LARGE SCALE GENOMIC DNA]</scope>
    <source>
        <strain evidence="14 15">NIES-35</strain>
    </source>
</reference>
<dbReference type="GO" id="GO:0009507">
    <property type="term" value="C:chloroplast"/>
    <property type="evidence" value="ECO:0007669"/>
    <property type="project" value="UniProtKB-SubCell"/>
</dbReference>
<dbReference type="GO" id="GO:0016779">
    <property type="term" value="F:nucleotidyltransferase activity"/>
    <property type="evidence" value="ECO:0007669"/>
    <property type="project" value="UniProtKB-KW"/>
</dbReference>
<evidence type="ECO:0000256" key="7">
    <source>
        <dbReference type="ARBA" id="ARBA00022777"/>
    </source>
</evidence>
<evidence type="ECO:0000256" key="5">
    <source>
        <dbReference type="ARBA" id="ARBA00022679"/>
    </source>
</evidence>
<dbReference type="EMBL" id="BDRX01000001">
    <property type="protein sequence ID" value="GBF87438.1"/>
    <property type="molecule type" value="Genomic_DNA"/>
</dbReference>
<comment type="catalytic activity">
    <reaction evidence="13">
        <text>phytol + CTP = phytyl phosphate + CDP + H(+)</text>
        <dbReference type="Rhea" id="RHEA:38055"/>
        <dbReference type="ChEBI" id="CHEBI:15378"/>
        <dbReference type="ChEBI" id="CHEBI:17327"/>
        <dbReference type="ChEBI" id="CHEBI:37563"/>
        <dbReference type="ChEBI" id="CHEBI:58069"/>
        <dbReference type="ChEBI" id="CHEBI:75483"/>
        <dbReference type="EC" id="2.7.1.182"/>
    </reaction>
</comment>
<evidence type="ECO:0000256" key="3">
    <source>
        <dbReference type="ARBA" id="ARBA00022528"/>
    </source>
</evidence>
<dbReference type="InterPro" id="IPR039606">
    <property type="entry name" value="Phytol/farnesol_kinase"/>
</dbReference>
<keyword evidence="6" id="KW-0812">Transmembrane</keyword>
<dbReference type="Proteomes" id="UP000247498">
    <property type="component" value="Unassembled WGS sequence"/>
</dbReference>
<evidence type="ECO:0000256" key="1">
    <source>
        <dbReference type="ARBA" id="ARBA00004508"/>
    </source>
</evidence>
<dbReference type="GO" id="GO:0016020">
    <property type="term" value="C:membrane"/>
    <property type="evidence" value="ECO:0007669"/>
    <property type="project" value="UniProtKB-SubCell"/>
</dbReference>
<evidence type="ECO:0000313" key="15">
    <source>
        <dbReference type="Proteomes" id="UP000247498"/>
    </source>
</evidence>
<dbReference type="STRING" id="307507.A0A2V0NJM7"/>
<evidence type="ECO:0000256" key="13">
    <source>
        <dbReference type="ARBA" id="ARBA00048889"/>
    </source>
</evidence>
<dbReference type="OrthoDB" id="5673at2759"/>
<sequence length="245" mass="24074">MGAAASTCAAGAVALGLVRGVQALRDRGALSAVAARKTMHTATGLVFMALWPVFTTPAARWWAAAVPAALTAKFIAVGSGALDDPKLVASATRTGDPRELLAGPALYGAVHVAATLAAWTASPAGVVALCALCAGDGLADVAGRRFGRGRLGPLPWSKRKTWAGSAACFAGSAAASLGMISYLRAAGVPLGVGSLSHAQLARGCAAAAAAAAAVESLPFQEVDNLTVPAAAALVARAALAPAAAR</sequence>
<evidence type="ECO:0000256" key="11">
    <source>
        <dbReference type="ARBA" id="ARBA00024015"/>
    </source>
</evidence>
<keyword evidence="3" id="KW-0150">Chloroplast</keyword>
<protein>
    <recommendedName>
        <fullName evidence="12">phytol kinase</fullName>
        <ecNumber evidence="12">2.7.1.182</ecNumber>
    </recommendedName>
</protein>
<keyword evidence="10" id="KW-0472">Membrane</keyword>
<comment type="similarity">
    <text evidence="2">Belongs to the polyprenol kinase family.</text>
</comment>
<evidence type="ECO:0000256" key="6">
    <source>
        <dbReference type="ARBA" id="ARBA00022692"/>
    </source>
</evidence>
<dbReference type="EC" id="2.7.1.182" evidence="12"/>
<proteinExistence type="inferred from homology"/>
<dbReference type="AlphaFoldDB" id="A0A2V0NJM7"/>
<comment type="caution">
    <text evidence="14">The sequence shown here is derived from an EMBL/GenBank/DDBJ whole genome shotgun (WGS) entry which is preliminary data.</text>
</comment>
<keyword evidence="8" id="KW-0809">Transit peptide</keyword>
<keyword evidence="9" id="KW-1133">Transmembrane helix</keyword>
<comment type="pathway">
    <text evidence="11">Cofactor biosynthesis; tocopherol biosynthesis.</text>
</comment>
<dbReference type="GO" id="GO:0010276">
    <property type="term" value="F:phytol kinase activity"/>
    <property type="evidence" value="ECO:0007669"/>
    <property type="project" value="UniProtKB-EC"/>
</dbReference>
<evidence type="ECO:0000256" key="8">
    <source>
        <dbReference type="ARBA" id="ARBA00022946"/>
    </source>
</evidence>
<keyword evidence="14" id="KW-0548">Nucleotidyltransferase</keyword>
<keyword evidence="4" id="KW-0934">Plastid</keyword>
<gene>
    <name evidence="14" type="ORF">Rsub_00149</name>
</gene>
<evidence type="ECO:0000256" key="10">
    <source>
        <dbReference type="ARBA" id="ARBA00023136"/>
    </source>
</evidence>
<dbReference type="InParanoid" id="A0A2V0NJM7"/>
<evidence type="ECO:0000256" key="4">
    <source>
        <dbReference type="ARBA" id="ARBA00022640"/>
    </source>
</evidence>